<evidence type="ECO:0000259" key="8">
    <source>
        <dbReference type="Pfam" id="PF04101"/>
    </source>
</evidence>
<comment type="similarity">
    <text evidence="2">Belongs to the glycosyltransferase 28 family.</text>
</comment>
<dbReference type="PANTHER" id="PTHR12867">
    <property type="entry name" value="GLYCOSYL TRANSFERASE-RELATED"/>
    <property type="match status" value="1"/>
</dbReference>
<reference evidence="9" key="1">
    <citation type="journal article" date="2023" name="G3 (Bethesda)">
        <title>Whole genome assembly and annotation of the endangered Caribbean coral Acropora cervicornis.</title>
        <authorList>
            <person name="Selwyn J.D."/>
            <person name="Vollmer S.V."/>
        </authorList>
    </citation>
    <scope>NUCLEOTIDE SEQUENCE</scope>
    <source>
        <strain evidence="9">K2</strain>
    </source>
</reference>
<evidence type="ECO:0000256" key="4">
    <source>
        <dbReference type="ARBA" id="ARBA00017468"/>
    </source>
</evidence>
<gene>
    <name evidence="9" type="ORF">P5673_011240</name>
</gene>
<evidence type="ECO:0000256" key="3">
    <source>
        <dbReference type="ARBA" id="ARBA00012614"/>
    </source>
</evidence>
<comment type="subcellular location">
    <subcellularLocation>
        <location evidence="1">Endoplasmic reticulum</location>
    </subcellularLocation>
</comment>
<keyword evidence="5" id="KW-0328">Glycosyltransferase</keyword>
<dbReference type="SUPFAM" id="SSF53756">
    <property type="entry name" value="UDP-Glycosyltransferase/glycogen phosphorylase"/>
    <property type="match status" value="1"/>
</dbReference>
<protein>
    <recommendedName>
        <fullName evidence="4">UDP-N-acetylglucosamine transferase subunit ALG13</fullName>
        <ecNumber evidence="3">2.4.1.141</ecNumber>
    </recommendedName>
</protein>
<sequence length="199" mass="22297">MEGDNVVFVTVGTTSFDQLIETTSNEQFIELLKRKGYQSLVLQIGRGVSEPRRLQRDDFSMQHYRYKDSIAADIQRASLVISHAGAGSVLEVLQAGKPLIVVINELLMDNHQLELASQLSEEGHLYYATCSTLLETLKERDLSLLNPYSSGKPDRFSLCMDKEEWILLSHGGHGNIETELETFEVLISLAVRERQGANA</sequence>
<keyword evidence="6 9" id="KW-0808">Transferase</keyword>
<keyword evidence="10" id="KW-1185">Reference proteome</keyword>
<reference evidence="9" key="2">
    <citation type="journal article" date="2023" name="Science">
        <title>Genomic signatures of disease resistance in endangered staghorn corals.</title>
        <authorList>
            <person name="Vollmer S.V."/>
            <person name="Selwyn J.D."/>
            <person name="Despard B.A."/>
            <person name="Roesel C.L."/>
        </authorList>
    </citation>
    <scope>NUCLEOTIDE SEQUENCE</scope>
    <source>
        <strain evidence="9">K2</strain>
    </source>
</reference>
<dbReference type="GO" id="GO:0005783">
    <property type="term" value="C:endoplasmic reticulum"/>
    <property type="evidence" value="ECO:0007669"/>
    <property type="project" value="UniProtKB-SubCell"/>
</dbReference>
<dbReference type="AlphaFoldDB" id="A0AAD9QPZ1"/>
<evidence type="ECO:0000256" key="2">
    <source>
        <dbReference type="ARBA" id="ARBA00006962"/>
    </source>
</evidence>
<dbReference type="EMBL" id="JARQWQ010000020">
    <property type="protein sequence ID" value="KAK2565283.1"/>
    <property type="molecule type" value="Genomic_DNA"/>
</dbReference>
<organism evidence="9 10">
    <name type="scientific">Acropora cervicornis</name>
    <name type="common">Staghorn coral</name>
    <dbReference type="NCBI Taxonomy" id="6130"/>
    <lineage>
        <taxon>Eukaryota</taxon>
        <taxon>Metazoa</taxon>
        <taxon>Cnidaria</taxon>
        <taxon>Anthozoa</taxon>
        <taxon>Hexacorallia</taxon>
        <taxon>Scleractinia</taxon>
        <taxon>Astrocoeniina</taxon>
        <taxon>Acroporidae</taxon>
        <taxon>Acropora</taxon>
    </lineage>
</organism>
<dbReference type="PANTHER" id="PTHR12867:SF6">
    <property type="entry name" value="N-ACETYLGLUCOSAMINYLDIPHOSPHODOLICHOL N-ACETYLGLUCOSAMINYLTRANSFERASE"/>
    <property type="match status" value="1"/>
</dbReference>
<name>A0AAD9QPZ1_ACRCE</name>
<feature type="domain" description="Glycosyl transferase family 28 C-terminal" evidence="8">
    <location>
        <begin position="6"/>
        <end position="148"/>
    </location>
</feature>
<dbReference type="InterPro" id="IPR039042">
    <property type="entry name" value="Alg13-like"/>
</dbReference>
<comment type="caution">
    <text evidence="9">The sequence shown here is derived from an EMBL/GenBank/DDBJ whole genome shotgun (WGS) entry which is preliminary data.</text>
</comment>
<dbReference type="Gene3D" id="3.40.50.2000">
    <property type="entry name" value="Glycogen Phosphorylase B"/>
    <property type="match status" value="1"/>
</dbReference>
<accession>A0AAD9QPZ1</accession>
<evidence type="ECO:0000313" key="10">
    <source>
        <dbReference type="Proteomes" id="UP001249851"/>
    </source>
</evidence>
<keyword evidence="7" id="KW-0256">Endoplasmic reticulum</keyword>
<dbReference type="Pfam" id="PF04101">
    <property type="entry name" value="Glyco_tran_28_C"/>
    <property type="match status" value="1"/>
</dbReference>
<evidence type="ECO:0000256" key="5">
    <source>
        <dbReference type="ARBA" id="ARBA00022676"/>
    </source>
</evidence>
<proteinExistence type="inferred from homology"/>
<dbReference type="EC" id="2.4.1.141" evidence="3"/>
<evidence type="ECO:0000256" key="1">
    <source>
        <dbReference type="ARBA" id="ARBA00004240"/>
    </source>
</evidence>
<dbReference type="InterPro" id="IPR007235">
    <property type="entry name" value="Glyco_trans_28_C"/>
</dbReference>
<dbReference type="Proteomes" id="UP001249851">
    <property type="component" value="Unassembled WGS sequence"/>
</dbReference>
<evidence type="ECO:0000313" key="9">
    <source>
        <dbReference type="EMBL" id="KAK2565283.1"/>
    </source>
</evidence>
<dbReference type="GO" id="GO:0004577">
    <property type="term" value="F:N-acetylglucosaminyldiphosphodolichol N-acetylglucosaminyltransferase activity"/>
    <property type="evidence" value="ECO:0007669"/>
    <property type="project" value="UniProtKB-EC"/>
</dbReference>
<dbReference type="GO" id="GO:0006488">
    <property type="term" value="P:dolichol-linked oligosaccharide biosynthetic process"/>
    <property type="evidence" value="ECO:0007669"/>
    <property type="project" value="InterPro"/>
</dbReference>
<evidence type="ECO:0000256" key="7">
    <source>
        <dbReference type="ARBA" id="ARBA00022824"/>
    </source>
</evidence>
<evidence type="ECO:0000256" key="6">
    <source>
        <dbReference type="ARBA" id="ARBA00022679"/>
    </source>
</evidence>